<evidence type="ECO:0000313" key="3">
    <source>
        <dbReference type="EMBL" id="ETR98159.1"/>
    </source>
</evidence>
<feature type="non-terminal residue" evidence="3">
    <location>
        <position position="1"/>
    </location>
</feature>
<feature type="region of interest" description="Disordered" evidence="2">
    <location>
        <begin position="172"/>
        <end position="200"/>
    </location>
</feature>
<reference evidence="4" key="1">
    <citation type="journal article" date="2013" name="Ind. Biotechnol.">
        <title>Comparative genomics analysis of Trichoderma reesei strains.</title>
        <authorList>
            <person name="Koike H."/>
            <person name="Aerts A."/>
            <person name="LaButti K."/>
            <person name="Grigoriev I.V."/>
            <person name="Baker S.E."/>
        </authorList>
    </citation>
    <scope>NUCLEOTIDE SEQUENCE [LARGE SCALE GENOMIC DNA]</scope>
    <source>
        <strain evidence="4">ATCC 56765 / BCRC 32924 / NRRL 11460 / Rut C-30</strain>
    </source>
</reference>
<sequence>KMSIGNKHVLWYDPTTKEELKAQRPTAYQTGKGNASGGIQGMTDPDTVNFKTTVFNKVAKSFSALFSNHADRYERRKDCPVGWTTGGQIGWLREEQDSQYHLMEELELKIEGLRKDVRQQEELIKAYEVKVAQNEEYLQYCMHWITMAQVFGDVPVAKDRMMWKSGRVVFEEDKDEDEDEAMEEDAKGTMASGTHHTAYQ</sequence>
<proteinExistence type="predicted"/>
<dbReference type="KEGG" id="trr:M419DRAFT_89618"/>
<gene>
    <name evidence="3" type="ORF">M419DRAFT_89618</name>
</gene>
<evidence type="ECO:0000256" key="2">
    <source>
        <dbReference type="SAM" id="MobiDB-lite"/>
    </source>
</evidence>
<feature type="compositionally biased region" description="Polar residues" evidence="2">
    <location>
        <begin position="191"/>
        <end position="200"/>
    </location>
</feature>
<name>A0A024RYC7_HYPJR</name>
<dbReference type="Proteomes" id="UP000024376">
    <property type="component" value="Unassembled WGS sequence"/>
</dbReference>
<organism evidence="3 4">
    <name type="scientific">Hypocrea jecorina (strain ATCC 56765 / BCRC 32924 / NRRL 11460 / Rut C-30)</name>
    <name type="common">Trichoderma reesei</name>
    <dbReference type="NCBI Taxonomy" id="1344414"/>
    <lineage>
        <taxon>Eukaryota</taxon>
        <taxon>Fungi</taxon>
        <taxon>Dikarya</taxon>
        <taxon>Ascomycota</taxon>
        <taxon>Pezizomycotina</taxon>
        <taxon>Sordariomycetes</taxon>
        <taxon>Hypocreomycetidae</taxon>
        <taxon>Hypocreales</taxon>
        <taxon>Hypocreaceae</taxon>
        <taxon>Trichoderma</taxon>
    </lineage>
</organism>
<evidence type="ECO:0000256" key="1">
    <source>
        <dbReference type="SAM" id="Coils"/>
    </source>
</evidence>
<evidence type="ECO:0000313" key="4">
    <source>
        <dbReference type="Proteomes" id="UP000024376"/>
    </source>
</evidence>
<keyword evidence="1" id="KW-0175">Coiled coil</keyword>
<dbReference type="AlphaFoldDB" id="A0A024RYC7"/>
<feature type="coiled-coil region" evidence="1">
    <location>
        <begin position="103"/>
        <end position="130"/>
    </location>
</feature>
<dbReference type="EMBL" id="KI911164">
    <property type="protein sequence ID" value="ETR98159.1"/>
    <property type="molecule type" value="Genomic_DNA"/>
</dbReference>
<protein>
    <submittedName>
        <fullName evidence="3">Uncharacterized protein</fullName>
    </submittedName>
</protein>
<dbReference type="OrthoDB" id="4896233at2759"/>
<accession>A0A024RYC7</accession>
<dbReference type="HOGENOM" id="CLU_108579_0_0_1"/>
<feature type="region of interest" description="Disordered" evidence="2">
    <location>
        <begin position="21"/>
        <end position="43"/>
    </location>
</feature>
<feature type="compositionally biased region" description="Acidic residues" evidence="2">
    <location>
        <begin position="172"/>
        <end position="183"/>
    </location>
</feature>